<dbReference type="Gene3D" id="3.40.50.720">
    <property type="entry name" value="NAD(P)-binding Rossmann-like Domain"/>
    <property type="match status" value="1"/>
</dbReference>
<evidence type="ECO:0000313" key="3">
    <source>
        <dbReference type="EMBL" id="KAK4115096.1"/>
    </source>
</evidence>
<keyword evidence="4" id="KW-1185">Reference proteome</keyword>
<dbReference type="PANTHER" id="PTHR43669">
    <property type="entry name" value="5-KETO-D-GLUCONATE 5-REDUCTASE"/>
    <property type="match status" value="1"/>
</dbReference>
<dbReference type="InterPro" id="IPR002347">
    <property type="entry name" value="SDR_fam"/>
</dbReference>
<dbReference type="GeneID" id="89940753"/>
<gene>
    <name evidence="3" type="ORF">N656DRAFT_787653</name>
</gene>
<dbReference type="AlphaFoldDB" id="A0AAN6TJ64"/>
<evidence type="ECO:0000313" key="4">
    <source>
        <dbReference type="Proteomes" id="UP001302812"/>
    </source>
</evidence>
<dbReference type="PRINTS" id="PR00081">
    <property type="entry name" value="GDHRDH"/>
</dbReference>
<dbReference type="SUPFAM" id="SSF51735">
    <property type="entry name" value="NAD(P)-binding Rossmann-fold domains"/>
    <property type="match status" value="1"/>
</dbReference>
<sequence length="271" mass="29236">MAFPYKKVLLIGATSGIGLELAEQLVPQGVHVIAVGRRQDRLDSFVAKAGEAKASGVALDIAAIDKIPAFAKGIIDAHPDLDCVFLNAGVQYVMDFSKPQTVDLAKIQHEMTVNYISMVALTHAFVPFFQEKAARGDKVAFIYTTTALMSLPYPMVLNYSASKAALHAFIISIREQFKHARQPIGVLELVTPLVQTELHNGQPGWGPDFNPGMPVVDFVKASLAGFAAGDETVAVGQAKAIFDEFEAEKGRRVGPAWAAIRKAMGKAHTFD</sequence>
<evidence type="ECO:0000256" key="1">
    <source>
        <dbReference type="ARBA" id="ARBA00006484"/>
    </source>
</evidence>
<dbReference type="EMBL" id="MU853335">
    <property type="protein sequence ID" value="KAK4115096.1"/>
    <property type="molecule type" value="Genomic_DNA"/>
</dbReference>
<comment type="caution">
    <text evidence="3">The sequence shown here is derived from an EMBL/GenBank/DDBJ whole genome shotgun (WGS) entry which is preliminary data.</text>
</comment>
<comment type="similarity">
    <text evidence="1">Belongs to the short-chain dehydrogenases/reductases (SDR) family.</text>
</comment>
<dbReference type="PANTHER" id="PTHR43669:SF15">
    <property type="entry name" value="OXIDOREDUCTASE, SHORT-CHAIN DEHYDROGENASE_REDUCTASE FAMILY (AFU_ORTHOLOGUE AFUA_1G01330)"/>
    <property type="match status" value="1"/>
</dbReference>
<organism evidence="3 4">
    <name type="scientific">Canariomyces notabilis</name>
    <dbReference type="NCBI Taxonomy" id="2074819"/>
    <lineage>
        <taxon>Eukaryota</taxon>
        <taxon>Fungi</taxon>
        <taxon>Dikarya</taxon>
        <taxon>Ascomycota</taxon>
        <taxon>Pezizomycotina</taxon>
        <taxon>Sordariomycetes</taxon>
        <taxon>Sordariomycetidae</taxon>
        <taxon>Sordariales</taxon>
        <taxon>Chaetomiaceae</taxon>
        <taxon>Canariomyces</taxon>
    </lineage>
</organism>
<keyword evidence="2" id="KW-0560">Oxidoreductase</keyword>
<dbReference type="GO" id="GO:0016491">
    <property type="term" value="F:oxidoreductase activity"/>
    <property type="evidence" value="ECO:0007669"/>
    <property type="project" value="UniProtKB-KW"/>
</dbReference>
<reference evidence="3" key="2">
    <citation type="submission" date="2023-05" db="EMBL/GenBank/DDBJ databases">
        <authorList>
            <consortium name="Lawrence Berkeley National Laboratory"/>
            <person name="Steindorff A."/>
            <person name="Hensen N."/>
            <person name="Bonometti L."/>
            <person name="Westerberg I."/>
            <person name="Brannstrom I.O."/>
            <person name="Guillou S."/>
            <person name="Cros-Aarteil S."/>
            <person name="Calhoun S."/>
            <person name="Haridas S."/>
            <person name="Kuo A."/>
            <person name="Mondo S."/>
            <person name="Pangilinan J."/>
            <person name="Riley R."/>
            <person name="Labutti K."/>
            <person name="Andreopoulos B."/>
            <person name="Lipzen A."/>
            <person name="Chen C."/>
            <person name="Yanf M."/>
            <person name="Daum C."/>
            <person name="Ng V."/>
            <person name="Clum A."/>
            <person name="Ohm R."/>
            <person name="Martin F."/>
            <person name="Silar P."/>
            <person name="Natvig D."/>
            <person name="Lalanne C."/>
            <person name="Gautier V."/>
            <person name="Ament-Velasquez S.L."/>
            <person name="Kruys A."/>
            <person name="Hutchinson M.I."/>
            <person name="Powell A.J."/>
            <person name="Barry K."/>
            <person name="Miller A.N."/>
            <person name="Grigoriev I.V."/>
            <person name="Debuchy R."/>
            <person name="Gladieux P."/>
            <person name="Thoren M.H."/>
            <person name="Johannesson H."/>
        </authorList>
    </citation>
    <scope>NUCLEOTIDE SEQUENCE</scope>
    <source>
        <strain evidence="3">CBS 508.74</strain>
    </source>
</reference>
<dbReference type="Pfam" id="PF00106">
    <property type="entry name" value="adh_short"/>
    <property type="match status" value="1"/>
</dbReference>
<accession>A0AAN6TJ64</accession>
<dbReference type="RefSeq" id="XP_064672666.1">
    <property type="nucleotide sequence ID" value="XM_064816628.1"/>
</dbReference>
<proteinExistence type="inferred from homology"/>
<name>A0AAN6TJ64_9PEZI</name>
<dbReference type="Proteomes" id="UP001302812">
    <property type="component" value="Unassembled WGS sequence"/>
</dbReference>
<reference evidence="3" key="1">
    <citation type="journal article" date="2023" name="Mol. Phylogenet. Evol.">
        <title>Genome-scale phylogeny and comparative genomics of the fungal order Sordariales.</title>
        <authorList>
            <person name="Hensen N."/>
            <person name="Bonometti L."/>
            <person name="Westerberg I."/>
            <person name="Brannstrom I.O."/>
            <person name="Guillou S."/>
            <person name="Cros-Aarteil S."/>
            <person name="Calhoun S."/>
            <person name="Haridas S."/>
            <person name="Kuo A."/>
            <person name="Mondo S."/>
            <person name="Pangilinan J."/>
            <person name="Riley R."/>
            <person name="LaButti K."/>
            <person name="Andreopoulos B."/>
            <person name="Lipzen A."/>
            <person name="Chen C."/>
            <person name="Yan M."/>
            <person name="Daum C."/>
            <person name="Ng V."/>
            <person name="Clum A."/>
            <person name="Steindorff A."/>
            <person name="Ohm R.A."/>
            <person name="Martin F."/>
            <person name="Silar P."/>
            <person name="Natvig D.O."/>
            <person name="Lalanne C."/>
            <person name="Gautier V."/>
            <person name="Ament-Velasquez S.L."/>
            <person name="Kruys A."/>
            <person name="Hutchinson M.I."/>
            <person name="Powell A.J."/>
            <person name="Barry K."/>
            <person name="Miller A.N."/>
            <person name="Grigoriev I.V."/>
            <person name="Debuchy R."/>
            <person name="Gladieux P."/>
            <person name="Hiltunen Thoren M."/>
            <person name="Johannesson H."/>
        </authorList>
    </citation>
    <scope>NUCLEOTIDE SEQUENCE</scope>
    <source>
        <strain evidence="3">CBS 508.74</strain>
    </source>
</reference>
<protein>
    <submittedName>
        <fullName evidence="3">NADP-dependent dehydrogenase-like protein</fullName>
    </submittedName>
</protein>
<evidence type="ECO:0000256" key="2">
    <source>
        <dbReference type="ARBA" id="ARBA00023002"/>
    </source>
</evidence>
<dbReference type="InterPro" id="IPR036291">
    <property type="entry name" value="NAD(P)-bd_dom_sf"/>
</dbReference>